<dbReference type="PANTHER" id="PTHR42896">
    <property type="entry name" value="XYLULOSE-1,5-BISPHOSPHATE (XUBP) PHOSPHATASE"/>
    <property type="match status" value="1"/>
</dbReference>
<dbReference type="InterPro" id="IPR044999">
    <property type="entry name" value="CbbY-like"/>
</dbReference>
<dbReference type="InterPro" id="IPR006439">
    <property type="entry name" value="HAD-SF_hydro_IA"/>
</dbReference>
<dbReference type="NCBIfam" id="TIGR01509">
    <property type="entry name" value="HAD-SF-IA-v3"/>
    <property type="match status" value="1"/>
</dbReference>
<gene>
    <name evidence="1" type="ORF">NKR23_g5113</name>
</gene>
<dbReference type="Gene3D" id="1.10.150.240">
    <property type="entry name" value="Putative phosphatase, domain 2"/>
    <property type="match status" value="1"/>
</dbReference>
<dbReference type="PANTHER" id="PTHR42896:SF2">
    <property type="entry name" value="CBBY-LIKE PROTEIN"/>
    <property type="match status" value="1"/>
</dbReference>
<accession>A0AA38RQ07</accession>
<organism evidence="1 2">
    <name type="scientific">Pleurostoma richardsiae</name>
    <dbReference type="NCBI Taxonomy" id="41990"/>
    <lineage>
        <taxon>Eukaryota</taxon>
        <taxon>Fungi</taxon>
        <taxon>Dikarya</taxon>
        <taxon>Ascomycota</taxon>
        <taxon>Pezizomycotina</taxon>
        <taxon>Sordariomycetes</taxon>
        <taxon>Sordariomycetidae</taxon>
        <taxon>Calosphaeriales</taxon>
        <taxon>Pleurostomataceae</taxon>
        <taxon>Pleurostoma</taxon>
    </lineage>
</organism>
<comment type="caution">
    <text evidence="1">The sequence shown here is derived from an EMBL/GenBank/DDBJ whole genome shotgun (WGS) entry which is preliminary data.</text>
</comment>
<dbReference type="SFLD" id="SFLDG01129">
    <property type="entry name" value="C1.5:_HAD__Beta-PGM__Phosphata"/>
    <property type="match status" value="1"/>
</dbReference>
<dbReference type="SUPFAM" id="SSF56784">
    <property type="entry name" value="HAD-like"/>
    <property type="match status" value="1"/>
</dbReference>
<protein>
    <submittedName>
        <fullName evidence="1">Phosphoglycolate phosphatase</fullName>
    </submittedName>
</protein>
<dbReference type="Gene3D" id="3.40.50.1000">
    <property type="entry name" value="HAD superfamily/HAD-like"/>
    <property type="match status" value="1"/>
</dbReference>
<dbReference type="GO" id="GO:0016791">
    <property type="term" value="F:phosphatase activity"/>
    <property type="evidence" value="ECO:0007669"/>
    <property type="project" value="UniProtKB-ARBA"/>
</dbReference>
<dbReference type="InterPro" id="IPR023214">
    <property type="entry name" value="HAD_sf"/>
</dbReference>
<dbReference type="InterPro" id="IPR041492">
    <property type="entry name" value="HAD_2"/>
</dbReference>
<reference evidence="1" key="1">
    <citation type="submission" date="2022-07" db="EMBL/GenBank/DDBJ databases">
        <title>Fungi with potential for degradation of polypropylene.</title>
        <authorList>
            <person name="Gostincar C."/>
        </authorList>
    </citation>
    <scope>NUCLEOTIDE SEQUENCE</scope>
    <source>
        <strain evidence="1">EXF-13308</strain>
    </source>
</reference>
<proteinExistence type="predicted"/>
<dbReference type="Pfam" id="PF13419">
    <property type="entry name" value="HAD_2"/>
    <property type="match status" value="1"/>
</dbReference>
<dbReference type="Proteomes" id="UP001174694">
    <property type="component" value="Unassembled WGS sequence"/>
</dbReference>
<evidence type="ECO:0000313" key="1">
    <source>
        <dbReference type="EMBL" id="KAJ9148380.1"/>
    </source>
</evidence>
<dbReference type="SFLD" id="SFLDS00003">
    <property type="entry name" value="Haloacid_Dehalogenase"/>
    <property type="match status" value="1"/>
</dbReference>
<dbReference type="InterPro" id="IPR023198">
    <property type="entry name" value="PGP-like_dom2"/>
</dbReference>
<evidence type="ECO:0000313" key="2">
    <source>
        <dbReference type="Proteomes" id="UP001174694"/>
    </source>
</evidence>
<dbReference type="AlphaFoldDB" id="A0AA38RQ07"/>
<name>A0AA38RQ07_9PEZI</name>
<dbReference type="EMBL" id="JANBVO010000013">
    <property type="protein sequence ID" value="KAJ9148380.1"/>
    <property type="molecule type" value="Genomic_DNA"/>
</dbReference>
<keyword evidence="2" id="KW-1185">Reference proteome</keyword>
<sequence length="246" mass="27145">MTKITTLLFDCDNTLVLSEELAFEGCADLLNEICQQHGVKLDKPFTGETLIKEFVGQNFRGMLASLQQRYGFSLSPEETEGYVVREEDVVIGKLRAALRPCPGVDAELEKLAQHKKYHLAVVSSSALRRVRASIEKVGQDRFFDGQHVFSAATSLPVPTSKPDPAIYLHAMQVLGKTAAECVAVEDSKSGTLSATRAGIKVVGYVGPYEEDKRPEMEKVLRDAGAVVIMKDWSEFEACLDEVEKMD</sequence>
<dbReference type="InterPro" id="IPR036412">
    <property type="entry name" value="HAD-like_sf"/>
</dbReference>